<dbReference type="GO" id="GO:0006508">
    <property type="term" value="P:proteolysis"/>
    <property type="evidence" value="ECO:0007669"/>
    <property type="project" value="UniProtKB-KW"/>
</dbReference>
<keyword evidence="2 6" id="KW-0812">Transmembrane</keyword>
<dbReference type="GO" id="GO:0008233">
    <property type="term" value="F:peptidase activity"/>
    <property type="evidence" value="ECO:0007669"/>
    <property type="project" value="UniProtKB-KW"/>
</dbReference>
<reference evidence="9 10" key="1">
    <citation type="submission" date="2020-03" db="EMBL/GenBank/DDBJ databases">
        <title>Genomic Encyclopedia of Type Strains, Phase IV (KMG-IV): sequencing the most valuable type-strain genomes for metagenomic binning, comparative biology and taxonomic classification.</title>
        <authorList>
            <person name="Goeker M."/>
        </authorList>
    </citation>
    <scope>NUCLEOTIDE SEQUENCE [LARGE SCALE GENOMIC DNA]</scope>
    <source>
        <strain evidence="9 10">DSM 105096</strain>
    </source>
</reference>
<proteinExistence type="predicted"/>
<keyword evidence="9" id="KW-0378">Hydrolase</keyword>
<feature type="transmembrane region" description="Helical" evidence="6">
    <location>
        <begin position="171"/>
        <end position="190"/>
    </location>
</feature>
<dbReference type="PANTHER" id="PTHR43066:SF11">
    <property type="entry name" value="PEPTIDASE S54 RHOMBOID DOMAIN-CONTAINING PROTEIN"/>
    <property type="match status" value="1"/>
</dbReference>
<dbReference type="RefSeq" id="WP_168039610.1">
    <property type="nucleotide sequence ID" value="NZ_JAATJH010000007.1"/>
</dbReference>
<evidence type="ECO:0000256" key="3">
    <source>
        <dbReference type="ARBA" id="ARBA00022989"/>
    </source>
</evidence>
<comment type="subcellular location">
    <subcellularLocation>
        <location evidence="1">Membrane</location>
        <topology evidence="1">Multi-pass membrane protein</topology>
    </subcellularLocation>
</comment>
<evidence type="ECO:0000259" key="7">
    <source>
        <dbReference type="Pfam" id="PF01694"/>
    </source>
</evidence>
<feature type="domain" description="DUF6576" evidence="8">
    <location>
        <begin position="299"/>
        <end position="331"/>
    </location>
</feature>
<evidence type="ECO:0000256" key="2">
    <source>
        <dbReference type="ARBA" id="ARBA00022692"/>
    </source>
</evidence>
<sequence>MLQSIWDDVRREFNFGNMINKIIIVNVGIWIVLALTNVIFNIVNGFATSPAFDGVMRFFAVTYDPWHLITHPWTLVTHMFVHLGFFHILWNMLFLLYFGRIFGDLYGDKRVLPLYIAGGLFAFVFSFVIIYPSSLGDNISLAYGASGAVACILTTIGVLQPEHSIRLMFLGNVRLKYIVMVTILIQVLSLGTLDNIGGTIDHIGGIVFGIIYAIQLRKGIDLAAPVGRAISWVENTWDRIITPSKDHKQSGPRTTYRRGSSVKETAPKSRPSFMRKAGGSEKKSTRQGGDAGLPDNGMSHQEQLDSILDKIKEGGYNSLNKEEKDFLLRASNQ</sequence>
<evidence type="ECO:0000313" key="10">
    <source>
        <dbReference type="Proteomes" id="UP000770785"/>
    </source>
</evidence>
<feature type="transmembrane region" description="Helical" evidence="6">
    <location>
        <begin position="111"/>
        <end position="133"/>
    </location>
</feature>
<dbReference type="InterPro" id="IPR022764">
    <property type="entry name" value="Peptidase_S54_rhomboid_dom"/>
</dbReference>
<dbReference type="InterPro" id="IPR046483">
    <property type="entry name" value="DUF6576"/>
</dbReference>
<keyword evidence="3 6" id="KW-1133">Transmembrane helix</keyword>
<feature type="transmembrane region" description="Helical" evidence="6">
    <location>
        <begin position="21"/>
        <end position="43"/>
    </location>
</feature>
<comment type="caution">
    <text evidence="9">The sequence shown here is derived from an EMBL/GenBank/DDBJ whole genome shotgun (WGS) entry which is preliminary data.</text>
</comment>
<evidence type="ECO:0000256" key="1">
    <source>
        <dbReference type="ARBA" id="ARBA00004141"/>
    </source>
</evidence>
<organism evidence="9 10">
    <name type="scientific">Neolewinella antarctica</name>
    <dbReference type="NCBI Taxonomy" id="442734"/>
    <lineage>
        <taxon>Bacteria</taxon>
        <taxon>Pseudomonadati</taxon>
        <taxon>Bacteroidota</taxon>
        <taxon>Saprospiria</taxon>
        <taxon>Saprospirales</taxon>
        <taxon>Lewinellaceae</taxon>
        <taxon>Neolewinella</taxon>
    </lineage>
</organism>
<dbReference type="Proteomes" id="UP000770785">
    <property type="component" value="Unassembled WGS sequence"/>
</dbReference>
<feature type="domain" description="Peptidase S54 rhomboid" evidence="7">
    <location>
        <begin position="72"/>
        <end position="216"/>
    </location>
</feature>
<gene>
    <name evidence="9" type="ORF">GGR27_003511</name>
</gene>
<feature type="transmembrane region" description="Helical" evidence="6">
    <location>
        <begin position="79"/>
        <end position="99"/>
    </location>
</feature>
<keyword evidence="9" id="KW-0645">Protease</keyword>
<accession>A0ABX0XGW1</accession>
<protein>
    <submittedName>
        <fullName evidence="9">Membrane associated rhomboid family serine protease</fullName>
    </submittedName>
</protein>
<dbReference type="EMBL" id="JAATJH010000007">
    <property type="protein sequence ID" value="NJC27992.1"/>
    <property type="molecule type" value="Genomic_DNA"/>
</dbReference>
<dbReference type="Pfam" id="PF20216">
    <property type="entry name" value="DUF6576"/>
    <property type="match status" value="1"/>
</dbReference>
<dbReference type="Pfam" id="PF01694">
    <property type="entry name" value="Rhomboid"/>
    <property type="match status" value="1"/>
</dbReference>
<dbReference type="PANTHER" id="PTHR43066">
    <property type="entry name" value="RHOMBOID-RELATED PROTEIN"/>
    <property type="match status" value="1"/>
</dbReference>
<dbReference type="InterPro" id="IPR035952">
    <property type="entry name" value="Rhomboid-like_sf"/>
</dbReference>
<keyword evidence="4 6" id="KW-0472">Membrane</keyword>
<feature type="region of interest" description="Disordered" evidence="5">
    <location>
        <begin position="243"/>
        <end position="309"/>
    </location>
</feature>
<evidence type="ECO:0000256" key="4">
    <source>
        <dbReference type="ARBA" id="ARBA00023136"/>
    </source>
</evidence>
<evidence type="ECO:0000259" key="8">
    <source>
        <dbReference type="Pfam" id="PF20216"/>
    </source>
</evidence>
<dbReference type="Gene3D" id="1.20.1540.10">
    <property type="entry name" value="Rhomboid-like"/>
    <property type="match status" value="1"/>
</dbReference>
<dbReference type="SUPFAM" id="SSF144091">
    <property type="entry name" value="Rhomboid-like"/>
    <property type="match status" value="1"/>
</dbReference>
<feature type="transmembrane region" description="Helical" evidence="6">
    <location>
        <begin position="139"/>
        <end position="159"/>
    </location>
</feature>
<keyword evidence="10" id="KW-1185">Reference proteome</keyword>
<evidence type="ECO:0000256" key="5">
    <source>
        <dbReference type="SAM" id="MobiDB-lite"/>
    </source>
</evidence>
<evidence type="ECO:0000256" key="6">
    <source>
        <dbReference type="SAM" id="Phobius"/>
    </source>
</evidence>
<name>A0ABX0XGW1_9BACT</name>
<feature type="transmembrane region" description="Helical" evidence="6">
    <location>
        <begin position="196"/>
        <end position="214"/>
    </location>
</feature>
<evidence type="ECO:0000313" key="9">
    <source>
        <dbReference type="EMBL" id="NJC27992.1"/>
    </source>
</evidence>